<feature type="domain" description="Fibronectin type-III" evidence="2">
    <location>
        <begin position="277"/>
        <end position="373"/>
    </location>
</feature>
<evidence type="ECO:0000256" key="1">
    <source>
        <dbReference type="ARBA" id="ARBA00022729"/>
    </source>
</evidence>
<dbReference type="STRING" id="1302685.SAMN05444408_10588"/>
<name>A0A1M4WZ43_9FLAO</name>
<dbReference type="EMBL" id="FQVO01000005">
    <property type="protein sequence ID" value="SHE86232.1"/>
    <property type="molecule type" value="Genomic_DNA"/>
</dbReference>
<keyword evidence="4" id="KW-1185">Reference proteome</keyword>
<reference evidence="4" key="1">
    <citation type="submission" date="2016-11" db="EMBL/GenBank/DDBJ databases">
        <authorList>
            <person name="Varghese N."/>
            <person name="Submissions S."/>
        </authorList>
    </citation>
    <scope>NUCLEOTIDE SEQUENCE [LARGE SCALE GENOMIC DNA]</scope>
    <source>
        <strain evidence="4">DSM 26898</strain>
    </source>
</reference>
<accession>A0A1M4WZ43</accession>
<sequence length="689" mass="73229">MKKNYNALFDRIREKKSFKQTMFVIILVLGIWNTANAQVSAYSFAQSSGSFSPIAGTVLETATGNTSATSLNSNVYNVVLPFNFFFNGISYSSINVSTNGFITFGSTAPTTTNTSPISGTAAYEGAIAAFGRDLSSMYDINGITGNISWETIGTAPNREVVVQWKNFRPNNSTSTTTAYSFSFQIRLSETSNVINTVYESGSYVVGNTSISGTVQIGLRGTSNSDFNNRLNATSLEFYNSTVGTANSSTQNFNTINAVPGMPPSGLTYTWTPPACSAPQGLASGSITTNTANVSWTAPSTAPSGYDIYYSTSNVPPTSTTPPIITNIAGTTATLTSLTPLTTYYVWIRSNCGSGSTSVWSLSALQLTTNCQPPLVSTTTGAAFCPGSSATLLAGTTSPTAILTWYNASTGGNIVGTGGTFTTPALTATTDYWVSAANVSADMYVGKDIPVSTTGNSTFTNYGLVFDAYSPMVIKEVDVYPMSPTNTTGTITINLKNASGTILETKTVNVNVSVAGVLNTVALNFTVPAAGNNYRLVVDGATDISNLRREISSGFSYPYTLTGICSITAASFGANPSSSYYYYLYNWKVSSICESPRSMVTATLNGNCLSTAEVERDVMKVYPNPFTDIINIDRPELVRAIHVTDASGKLIKNNLRPESVLVLDDLLQGLYILILDMKDGTKQSVKVIKK</sequence>
<protein>
    <submittedName>
        <fullName evidence="3">Por secretion system C-terminal sorting domain-containing protein</fullName>
    </submittedName>
</protein>
<dbReference type="AlphaFoldDB" id="A0A1M4WZ43"/>
<dbReference type="InterPro" id="IPR026444">
    <property type="entry name" value="Secre_tail"/>
</dbReference>
<gene>
    <name evidence="3" type="ORF">SAMN05444408_10588</name>
</gene>
<evidence type="ECO:0000259" key="2">
    <source>
        <dbReference type="PROSITE" id="PS50853"/>
    </source>
</evidence>
<dbReference type="SUPFAM" id="SSF49265">
    <property type="entry name" value="Fibronectin type III"/>
    <property type="match status" value="1"/>
</dbReference>
<organism evidence="3 4">
    <name type="scientific">Chryseobacterium takakiae</name>
    <dbReference type="NCBI Taxonomy" id="1302685"/>
    <lineage>
        <taxon>Bacteria</taxon>
        <taxon>Pseudomonadati</taxon>
        <taxon>Bacteroidota</taxon>
        <taxon>Flavobacteriia</taxon>
        <taxon>Flavobacteriales</taxon>
        <taxon>Weeksellaceae</taxon>
        <taxon>Chryseobacterium group</taxon>
        <taxon>Chryseobacterium</taxon>
    </lineage>
</organism>
<keyword evidence="1" id="KW-0732">Signal</keyword>
<dbReference type="InterPro" id="IPR036116">
    <property type="entry name" value="FN3_sf"/>
</dbReference>
<dbReference type="Proteomes" id="UP000184236">
    <property type="component" value="Unassembled WGS sequence"/>
</dbReference>
<dbReference type="Pfam" id="PF19081">
    <property type="entry name" value="Ig_7"/>
    <property type="match status" value="1"/>
</dbReference>
<dbReference type="SMART" id="SM00060">
    <property type="entry name" value="FN3"/>
    <property type="match status" value="1"/>
</dbReference>
<evidence type="ECO:0000313" key="3">
    <source>
        <dbReference type="EMBL" id="SHE86232.1"/>
    </source>
</evidence>
<dbReference type="Pfam" id="PF00041">
    <property type="entry name" value="fn3"/>
    <property type="match status" value="1"/>
</dbReference>
<dbReference type="Pfam" id="PF18962">
    <property type="entry name" value="Por_Secre_tail"/>
    <property type="match status" value="1"/>
</dbReference>
<dbReference type="OrthoDB" id="881122at2"/>
<dbReference type="NCBIfam" id="TIGR04183">
    <property type="entry name" value="Por_Secre_tail"/>
    <property type="match status" value="1"/>
</dbReference>
<dbReference type="InterPro" id="IPR003961">
    <property type="entry name" value="FN3_dom"/>
</dbReference>
<evidence type="ECO:0000313" key="4">
    <source>
        <dbReference type="Proteomes" id="UP000184236"/>
    </source>
</evidence>
<dbReference type="InterPro" id="IPR044023">
    <property type="entry name" value="Ig_7"/>
</dbReference>
<dbReference type="InterPro" id="IPR013783">
    <property type="entry name" value="Ig-like_fold"/>
</dbReference>
<dbReference type="Gene3D" id="2.60.40.10">
    <property type="entry name" value="Immunoglobulins"/>
    <property type="match status" value="1"/>
</dbReference>
<dbReference type="PROSITE" id="PS50853">
    <property type="entry name" value="FN3"/>
    <property type="match status" value="1"/>
</dbReference>
<proteinExistence type="predicted"/>